<dbReference type="Pfam" id="PF13599">
    <property type="entry name" value="Pentapeptide_4"/>
    <property type="match status" value="1"/>
</dbReference>
<proteinExistence type="predicted"/>
<dbReference type="Gene3D" id="2.160.20.80">
    <property type="entry name" value="E3 ubiquitin-protein ligase SopA"/>
    <property type="match status" value="2"/>
</dbReference>
<sequence length="906" mass="105057">MADHQDIIRKKRRHSYFQWTQLIATISIPIIIAIYTVIENNNSVSIAADNNRKDIQIADDNRRSEFNLSQQSLQKDRDLATDEQQENILVKYQTFLANVLLQYGNELEQSSKRQSVLRFMTLTALSQLDIRRKNILIRSLHDAELITLKQNANKNHPSTLALASVDLKNITFGSPLNSPDEYPLHHYIHWRYLWLPRAILTNASFRHTELECATFTRARMESVDLSFTIQPITKCFDGFRDAGTDFVSASLVNANLRNTKFQYTDFSQANLTFANMRGFSCEMCKFSQTILFQADLSFSYFYHSFLLNQTLLDFTGIKLKQATIYGSYFRSINFQNSDFTNAKLSQVIIRNSVFIKATMNNCSFIKSTIQETIFQNTILNTIDFSNSTLYKVTFNNSDMRNAKLSFIKCVYCNFTNVKFEDTIFNNASLRHSNFINCSIHRSQLDEATDLFGSRFSNGTDELTLGTTGQISNKTMYTIRIQTGDEFQAETNADVYIQIFGDKSSTDKIQLEPVDYVPEKFQKGRINEFTYEIDDLGKIQSVIIGYNEESPDAEWFLDWVEIETSISSEISRFPCYCWLGKNKDGGVIERQLTSSNVTGKPITIISYKITVVTGDKDRSGTDAKVFLTIYGDKEDSGEHQLDHSEPNENPFEQTQTDTFYMELISLGKLRKIKIRHDNTGWYPGWFLHSVEIYDSKTQQSYFFPHEQWLSKRKGDGTISREIFAYEKRRFDLPIMSRSISQLSFNYNEQIKSEYLISIFFLYYLLDIVFLFFILYLNLALYTTYQICVVTSDDKFDGDTNTNVYIVIFGESNHTDQIPLTKSKTYKNPFKKGQTDIFEIEAIDIGQPTKIKIGHGNLNLLSDWLLDRVEIYISKLDRTWIFPCGRWLRNTKKEFQLEIELFPNIHNK</sequence>
<name>A0A816D454_ADIRI</name>
<dbReference type="CDD" id="cd01756">
    <property type="entry name" value="PLAT_repeat"/>
    <property type="match status" value="2"/>
</dbReference>
<keyword evidence="2" id="KW-0812">Transmembrane</keyword>
<dbReference type="InterPro" id="IPR001646">
    <property type="entry name" value="5peptide_repeat"/>
</dbReference>
<keyword evidence="2" id="KW-0472">Membrane</keyword>
<dbReference type="InterPro" id="IPR036392">
    <property type="entry name" value="PLAT/LH2_dom_sf"/>
</dbReference>
<dbReference type="SUPFAM" id="SSF49723">
    <property type="entry name" value="Lipase/lipooxygenase domain (PLAT/LH2 domain)"/>
    <property type="match status" value="3"/>
</dbReference>
<protein>
    <recommendedName>
        <fullName evidence="3">PLAT domain-containing protein</fullName>
    </recommendedName>
</protein>
<comment type="caution">
    <text evidence="1">Lacks conserved residue(s) required for the propagation of feature annotation.</text>
</comment>
<reference evidence="4" key="1">
    <citation type="submission" date="2021-02" db="EMBL/GenBank/DDBJ databases">
        <authorList>
            <person name="Nowell W R."/>
        </authorList>
    </citation>
    <scope>NUCLEOTIDE SEQUENCE</scope>
</reference>
<organism evidence="4 5">
    <name type="scientific">Adineta ricciae</name>
    <name type="common">Rotifer</name>
    <dbReference type="NCBI Taxonomy" id="249248"/>
    <lineage>
        <taxon>Eukaryota</taxon>
        <taxon>Metazoa</taxon>
        <taxon>Spiralia</taxon>
        <taxon>Gnathifera</taxon>
        <taxon>Rotifera</taxon>
        <taxon>Eurotatoria</taxon>
        <taxon>Bdelloidea</taxon>
        <taxon>Adinetida</taxon>
        <taxon>Adinetidae</taxon>
        <taxon>Adineta</taxon>
    </lineage>
</organism>
<dbReference type="PROSITE" id="PS50095">
    <property type="entry name" value="PLAT"/>
    <property type="match status" value="3"/>
</dbReference>
<feature type="domain" description="PLAT" evidence="3">
    <location>
        <begin position="474"/>
        <end position="592"/>
    </location>
</feature>
<dbReference type="PANTHER" id="PTHR45901:SF3">
    <property type="entry name" value="LIPOXYGENASE HOMOLOGY DOMAIN-CONTAINING PROTEIN 1"/>
    <property type="match status" value="1"/>
</dbReference>
<accession>A0A816D454</accession>
<dbReference type="EMBL" id="CAJNOR010008205">
    <property type="protein sequence ID" value="CAF1630092.1"/>
    <property type="molecule type" value="Genomic_DNA"/>
</dbReference>
<evidence type="ECO:0000313" key="4">
    <source>
        <dbReference type="EMBL" id="CAF1630092.1"/>
    </source>
</evidence>
<dbReference type="Pfam" id="PF01477">
    <property type="entry name" value="PLAT"/>
    <property type="match status" value="3"/>
</dbReference>
<evidence type="ECO:0000313" key="5">
    <source>
        <dbReference type="Proteomes" id="UP000663828"/>
    </source>
</evidence>
<feature type="domain" description="PLAT" evidence="3">
    <location>
        <begin position="781"/>
        <end position="900"/>
    </location>
</feature>
<keyword evidence="5" id="KW-1185">Reference proteome</keyword>
<dbReference type="Pfam" id="PF00805">
    <property type="entry name" value="Pentapeptide"/>
    <property type="match status" value="3"/>
</dbReference>
<comment type="caution">
    <text evidence="4">The sequence shown here is derived from an EMBL/GenBank/DDBJ whole genome shotgun (WGS) entry which is preliminary data.</text>
</comment>
<dbReference type="Gene3D" id="2.40.180.10">
    <property type="entry name" value="Catalase core domain"/>
    <property type="match status" value="3"/>
</dbReference>
<gene>
    <name evidence="4" type="ORF">XAT740_LOCUS51503</name>
</gene>
<dbReference type="Proteomes" id="UP000663828">
    <property type="component" value="Unassembled WGS sequence"/>
</dbReference>
<evidence type="ECO:0000256" key="2">
    <source>
        <dbReference type="SAM" id="Phobius"/>
    </source>
</evidence>
<dbReference type="PANTHER" id="PTHR45901">
    <property type="entry name" value="PROTEIN CBG12474"/>
    <property type="match status" value="1"/>
</dbReference>
<dbReference type="SMART" id="SM00308">
    <property type="entry name" value="LH2"/>
    <property type="match status" value="3"/>
</dbReference>
<evidence type="ECO:0000259" key="3">
    <source>
        <dbReference type="PROSITE" id="PS50095"/>
    </source>
</evidence>
<feature type="domain" description="PLAT" evidence="3">
    <location>
        <begin position="604"/>
        <end position="722"/>
    </location>
</feature>
<evidence type="ECO:0000256" key="1">
    <source>
        <dbReference type="PROSITE-ProRule" id="PRU00152"/>
    </source>
</evidence>
<dbReference type="InterPro" id="IPR052970">
    <property type="entry name" value="Inner_ear_hair_cell_LOXHD"/>
</dbReference>
<dbReference type="SUPFAM" id="SSF141571">
    <property type="entry name" value="Pentapeptide repeat-like"/>
    <property type="match status" value="2"/>
</dbReference>
<feature type="transmembrane region" description="Helical" evidence="2">
    <location>
        <begin position="16"/>
        <end position="38"/>
    </location>
</feature>
<keyword evidence="2" id="KW-1133">Transmembrane helix</keyword>
<dbReference type="InterPro" id="IPR001024">
    <property type="entry name" value="PLAT/LH2_dom"/>
</dbReference>
<dbReference type="AlphaFoldDB" id="A0A816D454"/>
<feature type="transmembrane region" description="Helical" evidence="2">
    <location>
        <begin position="753"/>
        <end position="775"/>
    </location>
</feature>